<sequence length="188" mass="21294">MKHIITKKTTRIVTIICLLAAIAIAYCTITNWRSEYSYNAATNSLIANMKAANSIDSDKNILLTQQQQTDAQFNDARSQYAILLPQLRNSINHNAEISHQFTETLKKKVRNKPTSSPAKKSKSQNHANSKNNNQSEPTKPQLNTTQRNKVENLLQQNNHVNSQSSQDQQEQEKTTKRTTTGDNSNKPW</sequence>
<name>A0A133NSD4_GARVA</name>
<dbReference type="Proteomes" id="UP000070687">
    <property type="component" value="Unassembled WGS sequence"/>
</dbReference>
<accession>A0A133NSD4</accession>
<reference evidence="3 4" key="1">
    <citation type="submission" date="2016-01" db="EMBL/GenBank/DDBJ databases">
        <authorList>
            <person name="Oliw E.H."/>
        </authorList>
    </citation>
    <scope>NUCLEOTIDE SEQUENCE [LARGE SCALE GENOMIC DNA]</scope>
    <source>
        <strain evidence="3 4">PSS_7772B</strain>
    </source>
</reference>
<dbReference type="PATRIC" id="fig|2702.100.peg.1148"/>
<comment type="caution">
    <text evidence="3">The sequence shown here is derived from an EMBL/GenBank/DDBJ whole genome shotgun (WGS) entry which is preliminary data.</text>
</comment>
<evidence type="ECO:0000256" key="1">
    <source>
        <dbReference type="SAM" id="MobiDB-lite"/>
    </source>
</evidence>
<evidence type="ECO:0000256" key="2">
    <source>
        <dbReference type="SAM" id="Phobius"/>
    </source>
</evidence>
<gene>
    <name evidence="3" type="ORF">HMPREF3208_01163</name>
</gene>
<dbReference type="EMBL" id="LRQB01000075">
    <property type="protein sequence ID" value="KXA19178.1"/>
    <property type="molecule type" value="Genomic_DNA"/>
</dbReference>
<dbReference type="OrthoDB" id="3240474at2"/>
<keyword evidence="2" id="KW-0472">Membrane</keyword>
<feature type="region of interest" description="Disordered" evidence="1">
    <location>
        <begin position="103"/>
        <end position="188"/>
    </location>
</feature>
<dbReference type="Pfam" id="PF20070">
    <property type="entry name" value="DUF6466"/>
    <property type="match status" value="1"/>
</dbReference>
<feature type="compositionally biased region" description="Low complexity" evidence="1">
    <location>
        <begin position="155"/>
        <end position="168"/>
    </location>
</feature>
<evidence type="ECO:0008006" key="5">
    <source>
        <dbReference type="Google" id="ProtNLM"/>
    </source>
</evidence>
<dbReference type="InterPro" id="IPR046314">
    <property type="entry name" value="DUF6466"/>
</dbReference>
<keyword evidence="2" id="KW-0812">Transmembrane</keyword>
<feature type="compositionally biased region" description="Polar residues" evidence="1">
    <location>
        <begin position="124"/>
        <end position="147"/>
    </location>
</feature>
<evidence type="ECO:0000313" key="4">
    <source>
        <dbReference type="Proteomes" id="UP000070687"/>
    </source>
</evidence>
<dbReference type="RefSeq" id="WP_064347521.1">
    <property type="nucleotide sequence ID" value="NZ_KQ956870.1"/>
</dbReference>
<feature type="transmembrane region" description="Helical" evidence="2">
    <location>
        <begin position="12"/>
        <end position="32"/>
    </location>
</feature>
<protein>
    <recommendedName>
        <fullName evidence="5">Cell surface protein</fullName>
    </recommendedName>
</protein>
<organism evidence="3 4">
    <name type="scientific">Gardnerella vaginalis</name>
    <dbReference type="NCBI Taxonomy" id="2702"/>
    <lineage>
        <taxon>Bacteria</taxon>
        <taxon>Bacillati</taxon>
        <taxon>Actinomycetota</taxon>
        <taxon>Actinomycetes</taxon>
        <taxon>Bifidobacteriales</taxon>
        <taxon>Bifidobacteriaceae</taxon>
        <taxon>Gardnerella</taxon>
    </lineage>
</organism>
<dbReference type="AlphaFoldDB" id="A0A133NSD4"/>
<proteinExistence type="predicted"/>
<evidence type="ECO:0000313" key="3">
    <source>
        <dbReference type="EMBL" id="KXA19178.1"/>
    </source>
</evidence>
<keyword evidence="2" id="KW-1133">Transmembrane helix</keyword>